<proteinExistence type="predicted"/>
<comment type="caution">
    <text evidence="1">The sequence shown here is derived from an EMBL/GenBank/DDBJ whole genome shotgun (WGS) entry which is preliminary data.</text>
</comment>
<evidence type="ECO:0000313" key="1">
    <source>
        <dbReference type="EMBL" id="GAA2391842.1"/>
    </source>
</evidence>
<accession>A0ABP5V4D5</accession>
<dbReference type="Proteomes" id="UP001501444">
    <property type="component" value="Unassembled WGS sequence"/>
</dbReference>
<sequence length="76" mass="7909">MFAAETGAARVARSFTGRARGARLARVDGAAAWAWAPAGVALGVFVFTVEEGRIGAIDVVGDRDALARLRIELAPL</sequence>
<protein>
    <submittedName>
        <fullName evidence="1">Uncharacterized protein</fullName>
    </submittedName>
</protein>
<organism evidence="1 2">
    <name type="scientific">Dactylosporangium salmoneum</name>
    <dbReference type="NCBI Taxonomy" id="53361"/>
    <lineage>
        <taxon>Bacteria</taxon>
        <taxon>Bacillati</taxon>
        <taxon>Actinomycetota</taxon>
        <taxon>Actinomycetes</taxon>
        <taxon>Micromonosporales</taxon>
        <taxon>Micromonosporaceae</taxon>
        <taxon>Dactylosporangium</taxon>
    </lineage>
</organism>
<dbReference type="EMBL" id="BAAARV010000124">
    <property type="protein sequence ID" value="GAA2391842.1"/>
    <property type="molecule type" value="Genomic_DNA"/>
</dbReference>
<name>A0ABP5V4D5_9ACTN</name>
<keyword evidence="2" id="KW-1185">Reference proteome</keyword>
<dbReference type="RefSeq" id="WP_344620223.1">
    <property type="nucleotide sequence ID" value="NZ_BAAARV010000124.1"/>
</dbReference>
<reference evidence="2" key="1">
    <citation type="journal article" date="2019" name="Int. J. Syst. Evol. Microbiol.">
        <title>The Global Catalogue of Microorganisms (GCM) 10K type strain sequencing project: providing services to taxonomists for standard genome sequencing and annotation.</title>
        <authorList>
            <consortium name="The Broad Institute Genomics Platform"/>
            <consortium name="The Broad Institute Genome Sequencing Center for Infectious Disease"/>
            <person name="Wu L."/>
            <person name="Ma J."/>
        </authorList>
    </citation>
    <scope>NUCLEOTIDE SEQUENCE [LARGE SCALE GENOMIC DNA]</scope>
    <source>
        <strain evidence="2">JCM 3272</strain>
    </source>
</reference>
<gene>
    <name evidence="1" type="ORF">GCM10010170_104390</name>
</gene>
<evidence type="ECO:0000313" key="2">
    <source>
        <dbReference type="Proteomes" id="UP001501444"/>
    </source>
</evidence>